<protein>
    <submittedName>
        <fullName evidence="2">Membrane protein</fullName>
    </submittedName>
</protein>
<name>A0A355VU57_9BACT</name>
<evidence type="ECO:0000313" key="3">
    <source>
        <dbReference type="Proteomes" id="UP001055114"/>
    </source>
</evidence>
<reference evidence="2" key="1">
    <citation type="submission" date="2022-01" db="EMBL/GenBank/DDBJ databases">
        <title>Novel bile acid biosynthetic pathways are enriched in the microbiome of centenarians.</title>
        <authorList>
            <person name="Sato Y."/>
            <person name="Atarashi K."/>
            <person name="Plichta R.D."/>
            <person name="Arai Y."/>
            <person name="Sasajima S."/>
            <person name="Kearney M.S."/>
            <person name="Suda W."/>
            <person name="Takeshita K."/>
            <person name="Sasaki T."/>
            <person name="Okamoto S."/>
            <person name="Skelly N.A."/>
            <person name="Okamura Y."/>
            <person name="Vlamakis H."/>
            <person name="Li Y."/>
            <person name="Tanoue T."/>
            <person name="Takei H."/>
            <person name="Nittono H."/>
            <person name="Narushima S."/>
            <person name="Irie J."/>
            <person name="Itoh H."/>
            <person name="Moriya K."/>
            <person name="Sugiura Y."/>
            <person name="Suematsu M."/>
            <person name="Moritoki N."/>
            <person name="Shibata S."/>
            <person name="Littman R.D."/>
            <person name="Fischbach A.M."/>
            <person name="Uwamino Y."/>
            <person name="Inoue T."/>
            <person name="Honda A."/>
            <person name="Hattori M."/>
            <person name="Murai T."/>
            <person name="Xavier J.R."/>
            <person name="Hirose N."/>
            <person name="Honda K."/>
        </authorList>
    </citation>
    <scope>NUCLEOTIDE SEQUENCE</scope>
    <source>
        <strain evidence="2">CE91-St3</strain>
    </source>
</reference>
<dbReference type="RefSeq" id="WP_005637539.1">
    <property type="nucleotide sequence ID" value="NZ_BAABYG010000001.1"/>
</dbReference>
<dbReference type="AlphaFoldDB" id="A0A355VU57"/>
<dbReference type="EMBL" id="BQNZ01000002">
    <property type="protein sequence ID" value="GKH72923.1"/>
    <property type="molecule type" value="Genomic_DNA"/>
</dbReference>
<dbReference type="GeneID" id="49203276"/>
<evidence type="ECO:0000313" key="2">
    <source>
        <dbReference type="EMBL" id="GKH72923.1"/>
    </source>
</evidence>
<gene>
    <name evidence="2" type="ORF">CE91St3_27860</name>
</gene>
<evidence type="ECO:0000259" key="1">
    <source>
        <dbReference type="Pfam" id="PF04892"/>
    </source>
</evidence>
<comment type="caution">
    <text evidence="2">The sequence shown here is derived from an EMBL/GenBank/DDBJ whole genome shotgun (WGS) entry which is preliminary data.</text>
</comment>
<dbReference type="InterPro" id="IPR006976">
    <property type="entry name" value="VanZ-like"/>
</dbReference>
<accession>A0A355VU57</accession>
<dbReference type="OrthoDB" id="1524985at2"/>
<dbReference type="Pfam" id="PF04892">
    <property type="entry name" value="VanZ"/>
    <property type="match status" value="1"/>
</dbReference>
<organism evidence="2 3">
    <name type="scientific">Parabacteroides merdae</name>
    <dbReference type="NCBI Taxonomy" id="46503"/>
    <lineage>
        <taxon>Bacteria</taxon>
        <taxon>Pseudomonadati</taxon>
        <taxon>Bacteroidota</taxon>
        <taxon>Bacteroidia</taxon>
        <taxon>Bacteroidales</taxon>
        <taxon>Tannerellaceae</taxon>
        <taxon>Parabacteroides</taxon>
    </lineage>
</organism>
<proteinExistence type="predicted"/>
<feature type="domain" description="VanZ-like" evidence="1">
    <location>
        <begin position="31"/>
        <end position="119"/>
    </location>
</feature>
<dbReference type="PANTHER" id="PTHR28008">
    <property type="entry name" value="DOMAIN PROTEIN, PUTATIVE (AFU_ORTHOLOGUE AFUA_3G10980)-RELATED"/>
    <property type="match status" value="1"/>
</dbReference>
<dbReference type="Proteomes" id="UP001055114">
    <property type="component" value="Unassembled WGS sequence"/>
</dbReference>
<sequence>MLYYLKKYPISLTIIAVVIYLSFFKPPSLEVGKIVGIDKVAHLCMYAGLSGMLWIEFLRNHRKYDDVLWHAWIGAVLCPVLMSGAIELLQEYCTTYRGGDWFDFLANICGVTLATLFSYFVLRPWIMKRKTGIH</sequence>
<dbReference type="PANTHER" id="PTHR28008:SF1">
    <property type="entry name" value="DOMAIN PROTEIN, PUTATIVE (AFU_ORTHOLOGUE AFUA_3G10980)-RELATED"/>
    <property type="match status" value="1"/>
</dbReference>